<dbReference type="RefSeq" id="WP_166032885.1">
    <property type="nucleotide sequence ID" value="NZ_CP048877.1"/>
</dbReference>
<dbReference type="InterPro" id="IPR013384">
    <property type="entry name" value="Flagell_FlgL"/>
</dbReference>
<dbReference type="InterPro" id="IPR001029">
    <property type="entry name" value="Flagellin_N"/>
</dbReference>
<dbReference type="GO" id="GO:0071973">
    <property type="term" value="P:bacterial-type flagellum-dependent cell motility"/>
    <property type="evidence" value="ECO:0007669"/>
    <property type="project" value="InterPro"/>
</dbReference>
<keyword evidence="4" id="KW-0966">Cell projection</keyword>
<dbReference type="KEGG" id="tav:G4V39_10450"/>
<keyword evidence="5" id="KW-1185">Reference proteome</keyword>
<dbReference type="Proteomes" id="UP000502179">
    <property type="component" value="Chromosome"/>
</dbReference>
<evidence type="ECO:0000313" key="5">
    <source>
        <dbReference type="Proteomes" id="UP000502179"/>
    </source>
</evidence>
<dbReference type="GO" id="GO:0009424">
    <property type="term" value="C:bacterial-type flagellum hook"/>
    <property type="evidence" value="ECO:0007669"/>
    <property type="project" value="InterPro"/>
</dbReference>
<dbReference type="EMBL" id="CP048877">
    <property type="protein sequence ID" value="QIJ72669.1"/>
    <property type="molecule type" value="Genomic_DNA"/>
</dbReference>
<evidence type="ECO:0000256" key="2">
    <source>
        <dbReference type="ARBA" id="ARBA00005709"/>
    </source>
</evidence>
<dbReference type="InterPro" id="IPR046358">
    <property type="entry name" value="Flagellin_C"/>
</dbReference>
<comment type="similarity">
    <text evidence="2">Belongs to the bacterial flagellin family.</text>
</comment>
<keyword evidence="4" id="KW-0969">Cilium</keyword>
<dbReference type="SUPFAM" id="SSF64518">
    <property type="entry name" value="Phase 1 flagellin"/>
    <property type="match status" value="1"/>
</dbReference>
<evidence type="ECO:0000256" key="1">
    <source>
        <dbReference type="ARBA" id="ARBA00004365"/>
    </source>
</evidence>
<keyword evidence="4" id="KW-0282">Flagellum</keyword>
<keyword evidence="3" id="KW-0975">Bacterial flagellum</keyword>
<dbReference type="PANTHER" id="PTHR42792">
    <property type="entry name" value="FLAGELLIN"/>
    <property type="match status" value="1"/>
</dbReference>
<dbReference type="Gene3D" id="1.20.1330.10">
    <property type="entry name" value="f41 fragment of flagellin, N-terminal domain"/>
    <property type="match status" value="1"/>
</dbReference>
<proteinExistence type="inferred from homology"/>
<evidence type="ECO:0000256" key="3">
    <source>
        <dbReference type="ARBA" id="ARBA00023143"/>
    </source>
</evidence>
<dbReference type="NCBIfam" id="TIGR02550">
    <property type="entry name" value="flagell_flgL"/>
    <property type="match status" value="1"/>
</dbReference>
<organism evidence="4 5">
    <name type="scientific">Thermosulfuriphilus ammonigenes</name>
    <dbReference type="NCBI Taxonomy" id="1936021"/>
    <lineage>
        <taxon>Bacteria</taxon>
        <taxon>Pseudomonadati</taxon>
        <taxon>Thermodesulfobacteriota</taxon>
        <taxon>Thermodesulfobacteria</taxon>
        <taxon>Thermodesulfobacteriales</taxon>
        <taxon>Thermodesulfobacteriaceae</taxon>
        <taxon>Thermosulfuriphilus</taxon>
    </lineage>
</organism>
<name>A0A6G7PYA0_9BACT</name>
<comment type="subcellular location">
    <subcellularLocation>
        <location evidence="1">Bacterial flagellum</location>
    </subcellularLocation>
</comment>
<dbReference type="InterPro" id="IPR001492">
    <property type="entry name" value="Flagellin"/>
</dbReference>
<gene>
    <name evidence="4" type="primary">flgL</name>
    <name evidence="4" type="ORF">G4V39_10450</name>
</gene>
<accession>A0A6G7PYA0</accession>
<dbReference type="PANTHER" id="PTHR42792:SF1">
    <property type="entry name" value="FLAGELLAR HOOK-ASSOCIATED PROTEIN 3"/>
    <property type="match status" value="1"/>
</dbReference>
<dbReference type="Pfam" id="PF00700">
    <property type="entry name" value="Flagellin_C"/>
    <property type="match status" value="1"/>
</dbReference>
<evidence type="ECO:0000313" key="4">
    <source>
        <dbReference type="EMBL" id="QIJ72669.1"/>
    </source>
</evidence>
<dbReference type="AlphaFoldDB" id="A0A6G7PYA0"/>
<reference evidence="4 5" key="1">
    <citation type="submission" date="2020-02" db="EMBL/GenBank/DDBJ databases">
        <title>Genome analysis of Thermosulfuriphilus ammonigenes ST65T, an anaerobic thermophilic chemolithoautotrophic bacterium isolated from a deep-sea hydrothermal vent.</title>
        <authorList>
            <person name="Slobodkina G."/>
            <person name="Allioux M."/>
            <person name="Merkel A."/>
            <person name="Alain K."/>
            <person name="Jebbar M."/>
            <person name="Slobodkin A."/>
        </authorList>
    </citation>
    <scope>NUCLEOTIDE SEQUENCE [LARGE SCALE GENOMIC DNA]</scope>
    <source>
        <strain evidence="4 5">ST65</strain>
    </source>
</reference>
<sequence length="312" mass="35068">MRVTMNTVYDNILNNLNRLTERLDKINMSVSSGKRYSRPSDAPSDLVHALGYRKALREISQYRRNISDAKGHLATMETALEKMQEQVIRAKELAIQGANDTENEASRKMLANELRNILDEVVSLSNTQHNGRYIFAGTKTDGYPPGEKPFMLETILAGDVQTMEVRYQGGSEDLYYEYAPAKKIVVARNGEEAIARSGVFETLIGLIQTLENNNEEDPQLEAESIQTHISRLDEVLDYLNAQRADIGARMNRLEIKETVYDDLELTNKENLSAVEDTDLLEAIAELRAKETAYQAALSSAAKVMNLSLVNYL</sequence>
<dbReference type="Pfam" id="PF00669">
    <property type="entry name" value="Flagellin_N"/>
    <property type="match status" value="1"/>
</dbReference>
<dbReference type="GO" id="GO:0005198">
    <property type="term" value="F:structural molecule activity"/>
    <property type="evidence" value="ECO:0007669"/>
    <property type="project" value="InterPro"/>
</dbReference>
<protein>
    <submittedName>
        <fullName evidence="4">Flagellar hook-associated protein 3</fullName>
    </submittedName>
</protein>